<protein>
    <submittedName>
        <fullName evidence="2">Uncharacterized protein</fullName>
    </submittedName>
</protein>
<sequence length="165" mass="18714">MEDQKMNQILASIDNKFAHLEEVLTNKFASIDSTLVSLDNRITSLDNRITSLDNRITSLDNKITSLDMDFRANNNSLLCRVIALRENDLRRNRNNAAVILNTHASLSPLLNIHTAIEIAEFPKDLGSLYELNALDIRRILEALHMTVEGKDLGDMREDLRRATVN</sequence>
<feature type="coiled-coil region" evidence="1">
    <location>
        <begin position="35"/>
        <end position="62"/>
    </location>
</feature>
<evidence type="ECO:0000313" key="3">
    <source>
        <dbReference type="Proteomes" id="UP001287356"/>
    </source>
</evidence>
<accession>A0AAE0JWN2</accession>
<dbReference type="AlphaFoldDB" id="A0AAE0JWN2"/>
<organism evidence="2 3">
    <name type="scientific">Lasiosphaeria ovina</name>
    <dbReference type="NCBI Taxonomy" id="92902"/>
    <lineage>
        <taxon>Eukaryota</taxon>
        <taxon>Fungi</taxon>
        <taxon>Dikarya</taxon>
        <taxon>Ascomycota</taxon>
        <taxon>Pezizomycotina</taxon>
        <taxon>Sordariomycetes</taxon>
        <taxon>Sordariomycetidae</taxon>
        <taxon>Sordariales</taxon>
        <taxon>Lasiosphaeriaceae</taxon>
        <taxon>Lasiosphaeria</taxon>
    </lineage>
</organism>
<dbReference type="Proteomes" id="UP001287356">
    <property type="component" value="Unassembled WGS sequence"/>
</dbReference>
<evidence type="ECO:0000313" key="2">
    <source>
        <dbReference type="EMBL" id="KAK3365734.1"/>
    </source>
</evidence>
<dbReference type="Gene3D" id="1.20.5.170">
    <property type="match status" value="1"/>
</dbReference>
<reference evidence="2" key="2">
    <citation type="submission" date="2023-06" db="EMBL/GenBank/DDBJ databases">
        <authorList>
            <consortium name="Lawrence Berkeley National Laboratory"/>
            <person name="Haridas S."/>
            <person name="Hensen N."/>
            <person name="Bonometti L."/>
            <person name="Westerberg I."/>
            <person name="Brannstrom I.O."/>
            <person name="Guillou S."/>
            <person name="Cros-Aarteil S."/>
            <person name="Calhoun S."/>
            <person name="Kuo A."/>
            <person name="Mondo S."/>
            <person name="Pangilinan J."/>
            <person name="Riley R."/>
            <person name="Labutti K."/>
            <person name="Andreopoulos B."/>
            <person name="Lipzen A."/>
            <person name="Chen C."/>
            <person name="Yanf M."/>
            <person name="Daum C."/>
            <person name="Ng V."/>
            <person name="Clum A."/>
            <person name="Steindorff A."/>
            <person name="Ohm R."/>
            <person name="Martin F."/>
            <person name="Silar P."/>
            <person name="Natvig D."/>
            <person name="Lalanne C."/>
            <person name="Gautier V."/>
            <person name="Ament-Velasquez S.L."/>
            <person name="Kruys A."/>
            <person name="Hutchinson M.I."/>
            <person name="Powell A.J."/>
            <person name="Barry K."/>
            <person name="Miller A.N."/>
            <person name="Grigoriev I.V."/>
            <person name="Debuchy R."/>
            <person name="Gladieux P."/>
            <person name="Thoren M.H."/>
            <person name="Johannesson H."/>
        </authorList>
    </citation>
    <scope>NUCLEOTIDE SEQUENCE</scope>
    <source>
        <strain evidence="2">CBS 958.72</strain>
    </source>
</reference>
<evidence type="ECO:0000256" key="1">
    <source>
        <dbReference type="SAM" id="Coils"/>
    </source>
</evidence>
<keyword evidence="1" id="KW-0175">Coiled coil</keyword>
<reference evidence="2" key="1">
    <citation type="journal article" date="2023" name="Mol. Phylogenet. Evol.">
        <title>Genome-scale phylogeny and comparative genomics of the fungal order Sordariales.</title>
        <authorList>
            <person name="Hensen N."/>
            <person name="Bonometti L."/>
            <person name="Westerberg I."/>
            <person name="Brannstrom I.O."/>
            <person name="Guillou S."/>
            <person name="Cros-Aarteil S."/>
            <person name="Calhoun S."/>
            <person name="Haridas S."/>
            <person name="Kuo A."/>
            <person name="Mondo S."/>
            <person name="Pangilinan J."/>
            <person name="Riley R."/>
            <person name="LaButti K."/>
            <person name="Andreopoulos B."/>
            <person name="Lipzen A."/>
            <person name="Chen C."/>
            <person name="Yan M."/>
            <person name="Daum C."/>
            <person name="Ng V."/>
            <person name="Clum A."/>
            <person name="Steindorff A."/>
            <person name="Ohm R.A."/>
            <person name="Martin F."/>
            <person name="Silar P."/>
            <person name="Natvig D.O."/>
            <person name="Lalanne C."/>
            <person name="Gautier V."/>
            <person name="Ament-Velasquez S.L."/>
            <person name="Kruys A."/>
            <person name="Hutchinson M.I."/>
            <person name="Powell A.J."/>
            <person name="Barry K."/>
            <person name="Miller A.N."/>
            <person name="Grigoriev I.V."/>
            <person name="Debuchy R."/>
            <person name="Gladieux P."/>
            <person name="Hiltunen Thoren M."/>
            <person name="Johannesson H."/>
        </authorList>
    </citation>
    <scope>NUCLEOTIDE SEQUENCE</scope>
    <source>
        <strain evidence="2">CBS 958.72</strain>
    </source>
</reference>
<dbReference type="EMBL" id="JAULSN010000008">
    <property type="protein sequence ID" value="KAK3365734.1"/>
    <property type="molecule type" value="Genomic_DNA"/>
</dbReference>
<keyword evidence="3" id="KW-1185">Reference proteome</keyword>
<proteinExistence type="predicted"/>
<name>A0AAE0JWN2_9PEZI</name>
<comment type="caution">
    <text evidence="2">The sequence shown here is derived from an EMBL/GenBank/DDBJ whole genome shotgun (WGS) entry which is preliminary data.</text>
</comment>
<gene>
    <name evidence="2" type="ORF">B0T24DRAFT_669927</name>
</gene>